<accession>A0ABM6D9B3</accession>
<gene>
    <name evidence="2" type="ORF">BBH88_17935</name>
</gene>
<proteinExistence type="predicted"/>
<organism evidence="2 3">
    <name type="scientific">Planococcus antarcticus DSM 14505</name>
    <dbReference type="NCBI Taxonomy" id="1185653"/>
    <lineage>
        <taxon>Bacteria</taxon>
        <taxon>Bacillati</taxon>
        <taxon>Bacillota</taxon>
        <taxon>Bacilli</taxon>
        <taxon>Bacillales</taxon>
        <taxon>Caryophanaceae</taxon>
        <taxon>Planococcus</taxon>
    </lineage>
</organism>
<protein>
    <recommendedName>
        <fullName evidence="4">DNA recombination protein RmuC</fullName>
    </recommendedName>
</protein>
<keyword evidence="3" id="KW-1185">Reference proteome</keyword>
<feature type="transmembrane region" description="Helical" evidence="1">
    <location>
        <begin position="6"/>
        <end position="25"/>
    </location>
</feature>
<keyword evidence="1" id="KW-0812">Transmembrane</keyword>
<evidence type="ECO:0008006" key="4">
    <source>
        <dbReference type="Google" id="ProtNLM"/>
    </source>
</evidence>
<name>A0ABM6D9B3_9BACL</name>
<keyword evidence="1" id="KW-0472">Membrane</keyword>
<dbReference type="Proteomes" id="UP000092661">
    <property type="component" value="Chromosome"/>
</dbReference>
<evidence type="ECO:0000256" key="1">
    <source>
        <dbReference type="SAM" id="Phobius"/>
    </source>
</evidence>
<keyword evidence="1" id="KW-1133">Transmembrane helix</keyword>
<evidence type="ECO:0000313" key="2">
    <source>
        <dbReference type="EMBL" id="ANU12000.1"/>
    </source>
</evidence>
<evidence type="ECO:0000313" key="3">
    <source>
        <dbReference type="Proteomes" id="UP000092661"/>
    </source>
</evidence>
<reference evidence="2" key="1">
    <citation type="submission" date="2016-10" db="EMBL/GenBank/DDBJ databases">
        <authorList>
            <person name="See-Too W.S."/>
        </authorList>
    </citation>
    <scope>NUCLEOTIDE SEQUENCE</scope>
    <source>
        <strain evidence="2">DSM 14505</strain>
    </source>
</reference>
<sequence length="59" mass="6687">MEIGFYLLLAILGTGLLLLAGFDIYRKSQIKLADIQLQRDKLALEHNQLDKLTKDQQTG</sequence>
<dbReference type="RefSeq" id="WP_040851851.1">
    <property type="nucleotide sequence ID" value="NZ_AJYB01000010.1"/>
</dbReference>
<dbReference type="EMBL" id="CP016534">
    <property type="protein sequence ID" value="ANU12000.1"/>
    <property type="molecule type" value="Genomic_DNA"/>
</dbReference>